<evidence type="ECO:0000259" key="1">
    <source>
        <dbReference type="Pfam" id="PF01909"/>
    </source>
</evidence>
<dbReference type="Pfam" id="PF01909">
    <property type="entry name" value="NTP_transf_2"/>
    <property type="match status" value="1"/>
</dbReference>
<protein>
    <recommendedName>
        <fullName evidence="1">Polymerase nucleotidyl transferase domain-containing protein</fullName>
    </recommendedName>
</protein>
<evidence type="ECO:0000313" key="3">
    <source>
        <dbReference type="Proteomes" id="UP000243688"/>
    </source>
</evidence>
<gene>
    <name evidence="2" type="ORF">BLM47_07220</name>
</gene>
<dbReference type="AlphaFoldDB" id="A0A2A6E0J9"/>
<dbReference type="SUPFAM" id="SSF81301">
    <property type="entry name" value="Nucleotidyltransferase"/>
    <property type="match status" value="1"/>
</dbReference>
<accession>A0A2A6E0J9</accession>
<dbReference type="InterPro" id="IPR043519">
    <property type="entry name" value="NT_sf"/>
</dbReference>
<reference evidence="2 3" key="1">
    <citation type="submission" date="2016-12" db="EMBL/GenBank/DDBJ databases">
        <title>Candidatus Reconcilibacillus cellulovorans genome.</title>
        <authorList>
            <person name="Kolinko S."/>
            <person name="Wu Y.-W."/>
            <person name="Tachea F."/>
            <person name="Denzel E."/>
            <person name="Hiras J."/>
            <person name="Baecker N."/>
            <person name="Chan L.J."/>
            <person name="Eichorst S.A."/>
            <person name="Frey D."/>
            <person name="Adams P.D."/>
            <person name="Pray T."/>
            <person name="Tanjore D."/>
            <person name="Petzold C.J."/>
            <person name="Gladden J.M."/>
            <person name="Simmons B.A."/>
            <person name="Singer S.W."/>
        </authorList>
    </citation>
    <scope>NUCLEOTIDE SEQUENCE [LARGE SCALE GENOMIC DNA]</scope>
    <source>
        <strain evidence="2">JTherm</strain>
    </source>
</reference>
<dbReference type="EMBL" id="MOXJ01000014">
    <property type="protein sequence ID" value="PDO10524.1"/>
    <property type="molecule type" value="Genomic_DNA"/>
</dbReference>
<comment type="caution">
    <text evidence="2">The sequence shown here is derived from an EMBL/GenBank/DDBJ whole genome shotgun (WGS) entry which is preliminary data.</text>
</comment>
<dbReference type="GO" id="GO:0016779">
    <property type="term" value="F:nucleotidyltransferase activity"/>
    <property type="evidence" value="ECO:0007669"/>
    <property type="project" value="InterPro"/>
</dbReference>
<dbReference type="Gene3D" id="3.30.460.10">
    <property type="entry name" value="Beta Polymerase, domain 2"/>
    <property type="match status" value="1"/>
</dbReference>
<proteinExistence type="predicted"/>
<name>A0A2A6E0J9_9BACL</name>
<organism evidence="2 3">
    <name type="scientific">Candidatus Reconcilbacillus cellulovorans</name>
    <dbReference type="NCBI Taxonomy" id="1906605"/>
    <lineage>
        <taxon>Bacteria</taxon>
        <taxon>Bacillati</taxon>
        <taxon>Bacillota</taxon>
        <taxon>Bacilli</taxon>
        <taxon>Bacillales</taxon>
        <taxon>Paenibacillaceae</taxon>
        <taxon>Candidatus Reconcilbacillus</taxon>
    </lineage>
</organism>
<feature type="domain" description="Polymerase nucleotidyl transferase" evidence="1">
    <location>
        <begin position="9"/>
        <end position="34"/>
    </location>
</feature>
<dbReference type="CDD" id="cd05403">
    <property type="entry name" value="NT_KNTase_like"/>
    <property type="match status" value="1"/>
</dbReference>
<sequence>MAAKHGAHHVRLFGSAVRGEATDSSDIDLLVDFEV</sequence>
<dbReference type="InterPro" id="IPR002934">
    <property type="entry name" value="Polymerase_NTP_transf_dom"/>
</dbReference>
<evidence type="ECO:0000313" key="2">
    <source>
        <dbReference type="EMBL" id="PDO10524.1"/>
    </source>
</evidence>
<dbReference type="Proteomes" id="UP000243688">
    <property type="component" value="Unassembled WGS sequence"/>
</dbReference>